<dbReference type="AlphaFoldDB" id="A0A3D9H3B8"/>
<name>A0A3D9H3B8_9PROT</name>
<proteinExistence type="predicted"/>
<organism evidence="1 2">
    <name type="scientific">Aestuariispira insulae</name>
    <dbReference type="NCBI Taxonomy" id="1461337"/>
    <lineage>
        <taxon>Bacteria</taxon>
        <taxon>Pseudomonadati</taxon>
        <taxon>Pseudomonadota</taxon>
        <taxon>Alphaproteobacteria</taxon>
        <taxon>Rhodospirillales</taxon>
        <taxon>Kiloniellaceae</taxon>
        <taxon>Aestuariispira</taxon>
    </lineage>
</organism>
<evidence type="ECO:0000313" key="2">
    <source>
        <dbReference type="Proteomes" id="UP000256845"/>
    </source>
</evidence>
<comment type="caution">
    <text evidence="1">The sequence shown here is derived from an EMBL/GenBank/DDBJ whole genome shotgun (WGS) entry which is preliminary data.</text>
</comment>
<gene>
    <name evidence="1" type="ORF">DFP90_1225</name>
</gene>
<evidence type="ECO:0000313" key="1">
    <source>
        <dbReference type="EMBL" id="RED43386.1"/>
    </source>
</evidence>
<protein>
    <submittedName>
        <fullName evidence="1">Uncharacterized protein</fullName>
    </submittedName>
</protein>
<accession>A0A3D9H3B8</accession>
<reference evidence="1 2" key="1">
    <citation type="submission" date="2018-07" db="EMBL/GenBank/DDBJ databases">
        <title>Genomic Encyclopedia of Type Strains, Phase III (KMG-III): the genomes of soil and plant-associated and newly described type strains.</title>
        <authorList>
            <person name="Whitman W."/>
        </authorList>
    </citation>
    <scope>NUCLEOTIDE SEQUENCE [LARGE SCALE GENOMIC DNA]</scope>
    <source>
        <strain evidence="1 2">CECT 8488</strain>
    </source>
</reference>
<sequence length="101" mass="11247">MTNQIWVDSCLYISVQQPNIAKITFGTVEMVPPTAEELQLPDKRKRPGLRVIQHPTLAMPLSALKQLLDNIDNLKKNPQLAAQLETTDSPPEMHTASTVTD</sequence>
<dbReference type="EMBL" id="QRDW01000022">
    <property type="protein sequence ID" value="RED43386.1"/>
    <property type="molecule type" value="Genomic_DNA"/>
</dbReference>
<dbReference type="RefSeq" id="WP_115939617.1">
    <property type="nucleotide sequence ID" value="NZ_QRDW01000022.1"/>
</dbReference>
<keyword evidence="2" id="KW-1185">Reference proteome</keyword>
<dbReference type="Proteomes" id="UP000256845">
    <property type="component" value="Unassembled WGS sequence"/>
</dbReference>